<sequence length="84" mass="9796">ENNDLSDINSDHDSIQSHYLQSASRERTSSPRLVSKKINERSKSSNSLRFDSRCSSPDQDEDIRMPWYLKSIDLPDDLWKALRI</sequence>
<evidence type="ECO:0000313" key="2">
    <source>
        <dbReference type="EMBL" id="CAG8740431.1"/>
    </source>
</evidence>
<comment type="caution">
    <text evidence="2">The sequence shown here is derived from an EMBL/GenBank/DDBJ whole genome shotgun (WGS) entry which is preliminary data.</text>
</comment>
<accession>A0A9N9NJU4</accession>
<feature type="non-terminal residue" evidence="2">
    <location>
        <position position="84"/>
    </location>
</feature>
<dbReference type="EMBL" id="CAJVPQ010014750">
    <property type="protein sequence ID" value="CAG8740431.1"/>
    <property type="molecule type" value="Genomic_DNA"/>
</dbReference>
<reference evidence="2" key="1">
    <citation type="submission" date="2021-06" db="EMBL/GenBank/DDBJ databases">
        <authorList>
            <person name="Kallberg Y."/>
            <person name="Tangrot J."/>
            <person name="Rosling A."/>
        </authorList>
    </citation>
    <scope>NUCLEOTIDE SEQUENCE</scope>
    <source>
        <strain evidence="2">UK204</strain>
    </source>
</reference>
<keyword evidence="3" id="KW-1185">Reference proteome</keyword>
<feature type="region of interest" description="Disordered" evidence="1">
    <location>
        <begin position="1"/>
        <end position="60"/>
    </location>
</feature>
<evidence type="ECO:0000256" key="1">
    <source>
        <dbReference type="SAM" id="MobiDB-lite"/>
    </source>
</evidence>
<evidence type="ECO:0000313" key="3">
    <source>
        <dbReference type="Proteomes" id="UP000789570"/>
    </source>
</evidence>
<dbReference type="Proteomes" id="UP000789570">
    <property type="component" value="Unassembled WGS sequence"/>
</dbReference>
<dbReference type="AlphaFoldDB" id="A0A9N9NJU4"/>
<feature type="non-terminal residue" evidence="2">
    <location>
        <position position="1"/>
    </location>
</feature>
<name>A0A9N9NJU4_9GLOM</name>
<gene>
    <name evidence="2" type="ORF">FCALED_LOCUS15575</name>
</gene>
<feature type="compositionally biased region" description="Polar residues" evidence="1">
    <location>
        <begin position="44"/>
        <end position="57"/>
    </location>
</feature>
<proteinExistence type="predicted"/>
<organism evidence="2 3">
    <name type="scientific">Funneliformis caledonium</name>
    <dbReference type="NCBI Taxonomy" id="1117310"/>
    <lineage>
        <taxon>Eukaryota</taxon>
        <taxon>Fungi</taxon>
        <taxon>Fungi incertae sedis</taxon>
        <taxon>Mucoromycota</taxon>
        <taxon>Glomeromycotina</taxon>
        <taxon>Glomeromycetes</taxon>
        <taxon>Glomerales</taxon>
        <taxon>Glomeraceae</taxon>
        <taxon>Funneliformis</taxon>
    </lineage>
</organism>
<protein>
    <submittedName>
        <fullName evidence="2">15300_t:CDS:1</fullName>
    </submittedName>
</protein>